<comment type="similarity">
    <text evidence="1">Belongs to the mandelate racemase/muconate lactonizing enzyme family.</text>
</comment>
<sequence length="382" mass="40449">MRVPTISRVEVYPVELPITRTFVFASGSAGKAGAGARLVFVRVLDEEGRYGWGECRPMPGWSYETLETVVTTLRRHLIPAVVGTPASDLAGLHARMHAAIGRGPSTGQPIARSALDMAVHDLLARALGVPLRALLGGSPRPASVALSYTVTAASPEAASREVSAARAKGFEHFNFKVGVHPETDVQVARAIREAAGPEAFVWADANQGLAVERAARVAEGLAEAGVDVLEQPFAADKPHLMRVFRGRCPLPLAVDEASVSPSDFLLYASEGLVDYLVVKVTRSGGLWPSIAQVHIAQAFGLPLLISGLTDSMLTKMAACQLGAAFGCQGPAALNGSQFIDDSALFPTKAQVEHDGRVWLPELPGVGIEPDIDTLRSLEVKEV</sequence>
<dbReference type="InterPro" id="IPR018110">
    <property type="entry name" value="Mandel_Rmase/mucon_lact_enz_CS"/>
</dbReference>
<keyword evidence="3" id="KW-0413">Isomerase</keyword>
<evidence type="ECO:0000256" key="3">
    <source>
        <dbReference type="ARBA" id="ARBA00023235"/>
    </source>
</evidence>
<dbReference type="Pfam" id="PF02746">
    <property type="entry name" value="MR_MLE_N"/>
    <property type="match status" value="1"/>
</dbReference>
<dbReference type="PANTHER" id="PTHR48073:SF2">
    <property type="entry name" value="O-SUCCINYLBENZOATE SYNTHASE"/>
    <property type="match status" value="1"/>
</dbReference>
<dbReference type="Proteomes" id="UP000000323">
    <property type="component" value="Chromosome 2"/>
</dbReference>
<dbReference type="InterPro" id="IPR029017">
    <property type="entry name" value="Enolase-like_N"/>
</dbReference>
<dbReference type="SUPFAM" id="SSF51604">
    <property type="entry name" value="Enolase C-terminal domain-like"/>
    <property type="match status" value="1"/>
</dbReference>
<dbReference type="InterPro" id="IPR029065">
    <property type="entry name" value="Enolase_C-like"/>
</dbReference>
<dbReference type="HOGENOM" id="CLU_030273_4_5_0"/>
<keyword evidence="6" id="KW-1185">Reference proteome</keyword>
<dbReference type="SUPFAM" id="SSF54826">
    <property type="entry name" value="Enolase N-terminal domain-like"/>
    <property type="match status" value="1"/>
</dbReference>
<evidence type="ECO:0000313" key="6">
    <source>
        <dbReference type="Proteomes" id="UP000000323"/>
    </source>
</evidence>
<evidence type="ECO:0000259" key="4">
    <source>
        <dbReference type="SMART" id="SM00922"/>
    </source>
</evidence>
<dbReference type="EMBL" id="CP001826">
    <property type="protein sequence ID" value="ACZ42835.1"/>
    <property type="molecule type" value="Genomic_DNA"/>
</dbReference>
<dbReference type="AlphaFoldDB" id="D1CGG4"/>
<dbReference type="SFLD" id="SFLDS00001">
    <property type="entry name" value="Enolase"/>
    <property type="match status" value="1"/>
</dbReference>
<dbReference type="PROSITE" id="PS00909">
    <property type="entry name" value="MR_MLE_2"/>
    <property type="match status" value="1"/>
</dbReference>
<dbReference type="eggNOG" id="COG4948">
    <property type="taxonomic scope" value="Bacteria"/>
</dbReference>
<dbReference type="PANTHER" id="PTHR48073">
    <property type="entry name" value="O-SUCCINYLBENZOATE SYNTHASE-RELATED"/>
    <property type="match status" value="1"/>
</dbReference>
<dbReference type="Pfam" id="PF13378">
    <property type="entry name" value="MR_MLE_C"/>
    <property type="match status" value="1"/>
</dbReference>
<proteinExistence type="inferred from homology"/>
<dbReference type="GO" id="GO:0009063">
    <property type="term" value="P:amino acid catabolic process"/>
    <property type="evidence" value="ECO:0007669"/>
    <property type="project" value="InterPro"/>
</dbReference>
<accession>D1CGG4</accession>
<protein>
    <submittedName>
        <fullName evidence="5">Mandelate racemase/muconate lactonizing protein</fullName>
    </submittedName>
</protein>
<dbReference type="Gene3D" id="3.20.20.120">
    <property type="entry name" value="Enolase-like C-terminal domain"/>
    <property type="match status" value="1"/>
</dbReference>
<dbReference type="InterPro" id="IPR036849">
    <property type="entry name" value="Enolase-like_C_sf"/>
</dbReference>
<dbReference type="SMART" id="SM00922">
    <property type="entry name" value="MR_MLE"/>
    <property type="match status" value="1"/>
</dbReference>
<dbReference type="SFLD" id="SFLDG00180">
    <property type="entry name" value="muconate_cycloisomerase"/>
    <property type="match status" value="1"/>
</dbReference>
<dbReference type="GO" id="GO:0016854">
    <property type="term" value="F:racemase and epimerase activity"/>
    <property type="evidence" value="ECO:0007669"/>
    <property type="project" value="UniProtKB-ARBA"/>
</dbReference>
<gene>
    <name evidence="5" type="ordered locus">Tter_1929</name>
</gene>
<feature type="domain" description="Mandelate racemase/muconate lactonizing enzyme C-terminal" evidence="4">
    <location>
        <begin position="155"/>
        <end position="251"/>
    </location>
</feature>
<dbReference type="GO" id="GO:0046872">
    <property type="term" value="F:metal ion binding"/>
    <property type="evidence" value="ECO:0007669"/>
    <property type="project" value="UniProtKB-KW"/>
</dbReference>
<dbReference type="OrthoDB" id="9785902at2"/>
<evidence type="ECO:0000256" key="1">
    <source>
        <dbReference type="ARBA" id="ARBA00008031"/>
    </source>
</evidence>
<dbReference type="InterPro" id="IPR013342">
    <property type="entry name" value="Mandelate_racemase_C"/>
</dbReference>
<keyword evidence="2" id="KW-0479">Metal-binding</keyword>
<reference evidence="6" key="1">
    <citation type="journal article" date="2010" name="Stand. Genomic Sci.">
        <title>Complete genome sequence of 'Thermobaculum terrenum' type strain (YNP1).</title>
        <authorList>
            <person name="Kiss H."/>
            <person name="Cleland D."/>
            <person name="Lapidus A."/>
            <person name="Lucas S."/>
            <person name="Glavina Del Rio T."/>
            <person name="Nolan M."/>
            <person name="Tice H."/>
            <person name="Han C."/>
            <person name="Goodwin L."/>
            <person name="Pitluck S."/>
            <person name="Liolios K."/>
            <person name="Ivanova N."/>
            <person name="Mavromatis K."/>
            <person name="Ovchinnikova G."/>
            <person name="Pati A."/>
            <person name="Chen A."/>
            <person name="Palaniappan K."/>
            <person name="Land M."/>
            <person name="Hauser L."/>
            <person name="Chang Y."/>
            <person name="Jeffries C."/>
            <person name="Lu M."/>
            <person name="Brettin T."/>
            <person name="Detter J."/>
            <person name="Goker M."/>
            <person name="Tindall B."/>
            <person name="Beck B."/>
            <person name="McDermott T."/>
            <person name="Woyke T."/>
            <person name="Bristow J."/>
            <person name="Eisen J."/>
            <person name="Markowitz V."/>
            <person name="Hugenholtz P."/>
            <person name="Kyrpides N."/>
            <person name="Klenk H."/>
            <person name="Cheng J."/>
        </authorList>
    </citation>
    <scope>NUCLEOTIDE SEQUENCE [LARGE SCALE GENOMIC DNA]</scope>
    <source>
        <strain evidence="6">ATCC BAA-798 / YNP1</strain>
    </source>
</reference>
<dbReference type="STRING" id="525904.Tter_1929"/>
<organism evidence="5 6">
    <name type="scientific">Thermobaculum terrenum (strain ATCC BAA-798 / CCMEE 7001 / YNP1)</name>
    <dbReference type="NCBI Taxonomy" id="525904"/>
    <lineage>
        <taxon>Bacteria</taxon>
        <taxon>Bacillati</taxon>
        <taxon>Chloroflexota</taxon>
        <taxon>Chloroflexia</taxon>
        <taxon>Candidatus Thermobaculales</taxon>
        <taxon>Candidatus Thermobaculaceae</taxon>
        <taxon>Thermobaculum</taxon>
    </lineage>
</organism>
<evidence type="ECO:0000313" key="5">
    <source>
        <dbReference type="EMBL" id="ACZ42835.1"/>
    </source>
</evidence>
<evidence type="ECO:0000256" key="2">
    <source>
        <dbReference type="ARBA" id="ARBA00022723"/>
    </source>
</evidence>
<dbReference type="InterPro" id="IPR013341">
    <property type="entry name" value="Mandelate_racemase_N_dom"/>
</dbReference>
<name>D1CGG4_THET1</name>
<dbReference type="KEGG" id="ttr:Tter_1929"/>
<dbReference type="Gene3D" id="3.30.390.10">
    <property type="entry name" value="Enolase-like, N-terminal domain"/>
    <property type="match status" value="1"/>
</dbReference>